<dbReference type="RefSeq" id="WP_243362321.1">
    <property type="nucleotide sequence ID" value="NZ_JALGBH010000002.1"/>
</dbReference>
<organism evidence="2 3">
    <name type="scientific">Pedobacter montanisoli</name>
    <dbReference type="NCBI Taxonomy" id="2923277"/>
    <lineage>
        <taxon>Bacteria</taxon>
        <taxon>Pseudomonadati</taxon>
        <taxon>Bacteroidota</taxon>
        <taxon>Sphingobacteriia</taxon>
        <taxon>Sphingobacteriales</taxon>
        <taxon>Sphingobacteriaceae</taxon>
        <taxon>Pedobacter</taxon>
    </lineage>
</organism>
<dbReference type="EMBL" id="JALGBH010000002">
    <property type="protein sequence ID" value="MCJ0743215.1"/>
    <property type="molecule type" value="Genomic_DNA"/>
</dbReference>
<proteinExistence type="predicted"/>
<dbReference type="Proteomes" id="UP001165460">
    <property type="component" value="Unassembled WGS sequence"/>
</dbReference>
<sequence>MTRIFLDANILVSVLNKEYPLFTYSSRILSLANHTKFEVYTSPLCLAIAFYFAQKKNKINAKQKIDVLCRHIRITHHNSDDVFSTLINKRINDFEDGLEYYAALSVNCDYIITEDTDDFYFSEIAVLSCKDFFDRCMIS</sequence>
<evidence type="ECO:0000313" key="3">
    <source>
        <dbReference type="Proteomes" id="UP001165460"/>
    </source>
</evidence>
<dbReference type="Pfam" id="PF13470">
    <property type="entry name" value="PIN_3"/>
    <property type="match status" value="1"/>
</dbReference>
<dbReference type="CDD" id="cd09854">
    <property type="entry name" value="PIN_VapC-like"/>
    <property type="match status" value="1"/>
</dbReference>
<gene>
    <name evidence="2" type="ORF">MMF97_10865</name>
</gene>
<dbReference type="Gene3D" id="3.40.50.1010">
    <property type="entry name" value="5'-nuclease"/>
    <property type="match status" value="1"/>
</dbReference>
<protein>
    <submittedName>
        <fullName evidence="2">PIN domain-containing protein</fullName>
    </submittedName>
</protein>
<evidence type="ECO:0000259" key="1">
    <source>
        <dbReference type="Pfam" id="PF13470"/>
    </source>
</evidence>
<reference evidence="2" key="1">
    <citation type="submission" date="2022-03" db="EMBL/GenBank/DDBJ databases">
        <authorList>
            <person name="Woo C.Y."/>
        </authorList>
    </citation>
    <scope>NUCLEOTIDE SEQUENCE</scope>
    <source>
        <strain evidence="2">CYS-01</strain>
    </source>
</reference>
<evidence type="ECO:0000313" key="2">
    <source>
        <dbReference type="EMBL" id="MCJ0743215.1"/>
    </source>
</evidence>
<accession>A0ABS9ZY31</accession>
<dbReference type="SUPFAM" id="SSF88723">
    <property type="entry name" value="PIN domain-like"/>
    <property type="match status" value="1"/>
</dbReference>
<keyword evidence="3" id="KW-1185">Reference proteome</keyword>
<dbReference type="InterPro" id="IPR029060">
    <property type="entry name" value="PIN-like_dom_sf"/>
</dbReference>
<comment type="caution">
    <text evidence="2">The sequence shown here is derived from an EMBL/GenBank/DDBJ whole genome shotgun (WGS) entry which is preliminary data.</text>
</comment>
<dbReference type="InterPro" id="IPR002716">
    <property type="entry name" value="PIN_dom"/>
</dbReference>
<name>A0ABS9ZY31_9SPHI</name>
<feature type="domain" description="PIN" evidence="1">
    <location>
        <begin position="3"/>
        <end position="117"/>
    </location>
</feature>